<sequence>MVLDEPHQPLLVLPVRGQVGPDPPRIARHEPVVETLVVAEVEALLLQRPFEVPVGLREETETGVRLADRGDDRDQ</sequence>
<name>A0ABP8WZT0_9PSEU</name>
<evidence type="ECO:0000313" key="2">
    <source>
        <dbReference type="Proteomes" id="UP001500325"/>
    </source>
</evidence>
<protein>
    <submittedName>
        <fullName evidence="1">Uncharacterized protein</fullName>
    </submittedName>
</protein>
<accession>A0ABP8WZT0</accession>
<gene>
    <name evidence="1" type="ORF">GCM10023215_39540</name>
</gene>
<organism evidence="1 2">
    <name type="scientific">Pseudonocardia yuanmonensis</name>
    <dbReference type="NCBI Taxonomy" id="1095914"/>
    <lineage>
        <taxon>Bacteria</taxon>
        <taxon>Bacillati</taxon>
        <taxon>Actinomycetota</taxon>
        <taxon>Actinomycetes</taxon>
        <taxon>Pseudonocardiales</taxon>
        <taxon>Pseudonocardiaceae</taxon>
        <taxon>Pseudonocardia</taxon>
    </lineage>
</organism>
<reference evidence="2" key="1">
    <citation type="journal article" date="2019" name="Int. J. Syst. Evol. Microbiol.">
        <title>The Global Catalogue of Microorganisms (GCM) 10K type strain sequencing project: providing services to taxonomists for standard genome sequencing and annotation.</title>
        <authorList>
            <consortium name="The Broad Institute Genomics Platform"/>
            <consortium name="The Broad Institute Genome Sequencing Center for Infectious Disease"/>
            <person name="Wu L."/>
            <person name="Ma J."/>
        </authorList>
    </citation>
    <scope>NUCLEOTIDE SEQUENCE [LARGE SCALE GENOMIC DNA]</scope>
    <source>
        <strain evidence="2">JCM 18055</strain>
    </source>
</reference>
<dbReference type="Proteomes" id="UP001500325">
    <property type="component" value="Unassembled WGS sequence"/>
</dbReference>
<proteinExistence type="predicted"/>
<evidence type="ECO:0000313" key="1">
    <source>
        <dbReference type="EMBL" id="GAA4697409.1"/>
    </source>
</evidence>
<comment type="caution">
    <text evidence="1">The sequence shown here is derived from an EMBL/GenBank/DDBJ whole genome shotgun (WGS) entry which is preliminary data.</text>
</comment>
<keyword evidence="2" id="KW-1185">Reference proteome</keyword>
<dbReference type="EMBL" id="BAABIC010000013">
    <property type="protein sequence ID" value="GAA4697409.1"/>
    <property type="molecule type" value="Genomic_DNA"/>
</dbReference>